<sequence length="108" mass="11780">MPQDNTLLGRLELTPGIHRFGDPSGQKATWVARTTSLLTGAFSMIEVRSGPGAKSATVEIGTAAAAACYIQSSECNAMGMDETTFVMEEEERLMQELAHEQRMPFRTL</sequence>
<reference evidence="1 2" key="1">
    <citation type="journal article" date="2024" name="J Genomics">
        <title>Draft genome sequencing and assembly of Favolaschia claudopus CIRM-BRFM 2984 isolated from oak limbs.</title>
        <authorList>
            <person name="Navarro D."/>
            <person name="Drula E."/>
            <person name="Chaduli D."/>
            <person name="Cazenave R."/>
            <person name="Ahrendt S."/>
            <person name="Wang J."/>
            <person name="Lipzen A."/>
            <person name="Daum C."/>
            <person name="Barry K."/>
            <person name="Grigoriev I.V."/>
            <person name="Favel A."/>
            <person name="Rosso M.N."/>
            <person name="Martin F."/>
        </authorList>
    </citation>
    <scope>NUCLEOTIDE SEQUENCE [LARGE SCALE GENOMIC DNA]</scope>
    <source>
        <strain evidence="1 2">CIRM-BRFM 2984</strain>
    </source>
</reference>
<name>A0AAV9ZSA0_9AGAR</name>
<dbReference type="AlphaFoldDB" id="A0AAV9ZSA0"/>
<dbReference type="EMBL" id="JAWWNJ010000116">
    <property type="protein sequence ID" value="KAK6991666.1"/>
    <property type="molecule type" value="Genomic_DNA"/>
</dbReference>
<comment type="caution">
    <text evidence="1">The sequence shown here is derived from an EMBL/GenBank/DDBJ whole genome shotgun (WGS) entry which is preliminary data.</text>
</comment>
<accession>A0AAV9ZSA0</accession>
<gene>
    <name evidence="1" type="ORF">R3P38DRAFT_2803701</name>
</gene>
<evidence type="ECO:0000313" key="1">
    <source>
        <dbReference type="EMBL" id="KAK6991666.1"/>
    </source>
</evidence>
<evidence type="ECO:0000313" key="2">
    <source>
        <dbReference type="Proteomes" id="UP001362999"/>
    </source>
</evidence>
<dbReference type="Proteomes" id="UP001362999">
    <property type="component" value="Unassembled WGS sequence"/>
</dbReference>
<proteinExistence type="predicted"/>
<organism evidence="1 2">
    <name type="scientific">Favolaschia claudopus</name>
    <dbReference type="NCBI Taxonomy" id="2862362"/>
    <lineage>
        <taxon>Eukaryota</taxon>
        <taxon>Fungi</taxon>
        <taxon>Dikarya</taxon>
        <taxon>Basidiomycota</taxon>
        <taxon>Agaricomycotina</taxon>
        <taxon>Agaricomycetes</taxon>
        <taxon>Agaricomycetidae</taxon>
        <taxon>Agaricales</taxon>
        <taxon>Marasmiineae</taxon>
        <taxon>Mycenaceae</taxon>
        <taxon>Favolaschia</taxon>
    </lineage>
</organism>
<keyword evidence="2" id="KW-1185">Reference proteome</keyword>
<protein>
    <submittedName>
        <fullName evidence="1">Uncharacterized protein</fullName>
    </submittedName>
</protein>